<accession>A0ACC2QZQ2</accession>
<keyword evidence="2" id="KW-1185">Reference proteome</keyword>
<proteinExistence type="predicted"/>
<dbReference type="EMBL" id="CM056785">
    <property type="protein sequence ID" value="KAJ8728055.1"/>
    <property type="molecule type" value="Genomic_DNA"/>
</dbReference>
<gene>
    <name evidence="1" type="ORF">PYW08_016440</name>
</gene>
<name>A0ACC2QZQ2_9NEOP</name>
<sequence>MEGLFKIDAIVGVMFVFCTCSSSSADSSLATTAAKITLTTSKARSTGVPKPNSWYNYRRINVGPVANVSSTPVTLFDCVKPYDLRRSHKNVHFEWDYRCQTQPKPGACRSSSSVQRYYYDAQTDSCKSFAFTGCQNDGNANNFQTELQCIRHCKGSNEMTLRETKKLTYCKLQPNVGICLGLVERYYYDVEAKDCKSFMYGGCGGNQNRFDSYDLCIKRCKHEAGI</sequence>
<protein>
    <submittedName>
        <fullName evidence="1">Uncharacterized protein</fullName>
    </submittedName>
</protein>
<comment type="caution">
    <text evidence="1">The sequence shown here is derived from an EMBL/GenBank/DDBJ whole genome shotgun (WGS) entry which is preliminary data.</text>
</comment>
<evidence type="ECO:0000313" key="2">
    <source>
        <dbReference type="Proteomes" id="UP001231649"/>
    </source>
</evidence>
<organism evidence="1 2">
    <name type="scientific">Mythimna loreyi</name>
    <dbReference type="NCBI Taxonomy" id="667449"/>
    <lineage>
        <taxon>Eukaryota</taxon>
        <taxon>Metazoa</taxon>
        <taxon>Ecdysozoa</taxon>
        <taxon>Arthropoda</taxon>
        <taxon>Hexapoda</taxon>
        <taxon>Insecta</taxon>
        <taxon>Pterygota</taxon>
        <taxon>Neoptera</taxon>
        <taxon>Endopterygota</taxon>
        <taxon>Lepidoptera</taxon>
        <taxon>Glossata</taxon>
        <taxon>Ditrysia</taxon>
        <taxon>Noctuoidea</taxon>
        <taxon>Noctuidae</taxon>
        <taxon>Noctuinae</taxon>
        <taxon>Hadenini</taxon>
        <taxon>Mythimna</taxon>
    </lineage>
</organism>
<reference evidence="1" key="1">
    <citation type="submission" date="2023-03" db="EMBL/GenBank/DDBJ databases">
        <title>Chromosome-level genomes of two armyworms, Mythimna separata and Mythimna loreyi, provide insights into the biosynthesis and reception of sex pheromones.</title>
        <authorList>
            <person name="Zhao H."/>
        </authorList>
    </citation>
    <scope>NUCLEOTIDE SEQUENCE</scope>
    <source>
        <strain evidence="1">BeijingLab</strain>
    </source>
</reference>
<evidence type="ECO:0000313" key="1">
    <source>
        <dbReference type="EMBL" id="KAJ8728055.1"/>
    </source>
</evidence>
<dbReference type="Proteomes" id="UP001231649">
    <property type="component" value="Chromosome 9"/>
</dbReference>